<dbReference type="PROSITE" id="PS50850">
    <property type="entry name" value="MFS"/>
    <property type="match status" value="1"/>
</dbReference>
<dbReference type="InterPro" id="IPR020846">
    <property type="entry name" value="MFS_dom"/>
</dbReference>
<organism evidence="6 7">
    <name type="scientific">Pseudomonas kermanshahensis</name>
    <dbReference type="NCBI Taxonomy" id="2745482"/>
    <lineage>
        <taxon>Bacteria</taxon>
        <taxon>Pseudomonadati</taxon>
        <taxon>Pseudomonadota</taxon>
        <taxon>Gammaproteobacteria</taxon>
        <taxon>Pseudomonadales</taxon>
        <taxon>Pseudomonadaceae</taxon>
        <taxon>Pseudomonas</taxon>
    </lineage>
</organism>
<keyword evidence="3 4" id="KW-0472">Membrane</keyword>
<dbReference type="PANTHER" id="PTHR23531:SF1">
    <property type="entry name" value="QUINOLENE RESISTANCE PROTEIN NORA"/>
    <property type="match status" value="1"/>
</dbReference>
<accession>A0ABU8R8W0</accession>
<dbReference type="InterPro" id="IPR011701">
    <property type="entry name" value="MFS"/>
</dbReference>
<dbReference type="SUPFAM" id="SSF103473">
    <property type="entry name" value="MFS general substrate transporter"/>
    <property type="match status" value="1"/>
</dbReference>
<feature type="transmembrane region" description="Helical" evidence="4">
    <location>
        <begin position="276"/>
        <end position="295"/>
    </location>
</feature>
<gene>
    <name evidence="6" type="ORF">V7V80_16615</name>
</gene>
<keyword evidence="2 4" id="KW-1133">Transmembrane helix</keyword>
<feature type="transmembrane region" description="Helical" evidence="4">
    <location>
        <begin position="215"/>
        <end position="234"/>
    </location>
</feature>
<dbReference type="InterPro" id="IPR036259">
    <property type="entry name" value="MFS_trans_sf"/>
</dbReference>
<dbReference type="Proteomes" id="UP001377692">
    <property type="component" value="Unassembled WGS sequence"/>
</dbReference>
<evidence type="ECO:0000313" key="6">
    <source>
        <dbReference type="EMBL" id="MEJ5906308.1"/>
    </source>
</evidence>
<feature type="transmembrane region" description="Helical" evidence="4">
    <location>
        <begin position="76"/>
        <end position="95"/>
    </location>
</feature>
<feature type="transmembrane region" description="Helical" evidence="4">
    <location>
        <begin position="101"/>
        <end position="124"/>
    </location>
</feature>
<comment type="caution">
    <text evidence="6">The sequence shown here is derived from an EMBL/GenBank/DDBJ whole genome shotgun (WGS) entry which is preliminary data.</text>
</comment>
<protein>
    <submittedName>
        <fullName evidence="6">MFS transporter</fullName>
    </submittedName>
</protein>
<feature type="transmembrane region" description="Helical" evidence="4">
    <location>
        <begin position="246"/>
        <end position="269"/>
    </location>
</feature>
<dbReference type="PANTHER" id="PTHR23531">
    <property type="entry name" value="QUINOLENE RESISTANCE PROTEIN NORA"/>
    <property type="match status" value="1"/>
</dbReference>
<dbReference type="Pfam" id="PF07690">
    <property type="entry name" value="MFS_1"/>
    <property type="match status" value="1"/>
</dbReference>
<feature type="transmembrane region" description="Helical" evidence="4">
    <location>
        <begin position="335"/>
        <end position="354"/>
    </location>
</feature>
<feature type="transmembrane region" description="Helical" evidence="4">
    <location>
        <begin position="136"/>
        <end position="155"/>
    </location>
</feature>
<keyword evidence="7" id="KW-1185">Reference proteome</keyword>
<dbReference type="Gene3D" id="1.20.1250.20">
    <property type="entry name" value="MFS general substrate transporter like domains"/>
    <property type="match status" value="1"/>
</dbReference>
<reference evidence="6 7" key="1">
    <citation type="submission" date="2024-02" db="EMBL/GenBank/DDBJ databases">
        <title>Identification of pathogenicity and growth-promoting functions of Pseudomonas putida variants.</title>
        <authorList>
            <person name="Sun J."/>
        </authorList>
    </citation>
    <scope>NUCLEOTIDE SEQUENCE [LARGE SCALE GENOMIC DNA]</scope>
    <source>
        <strain evidence="6 7">A04</strain>
    </source>
</reference>
<feature type="domain" description="Major facilitator superfamily (MFS) profile" evidence="5">
    <location>
        <begin position="1"/>
        <end position="396"/>
    </location>
</feature>
<dbReference type="RefSeq" id="WP_339550006.1">
    <property type="nucleotide sequence ID" value="NZ_JBBHLD010000014.1"/>
</dbReference>
<evidence type="ECO:0000313" key="7">
    <source>
        <dbReference type="Proteomes" id="UP001377692"/>
    </source>
</evidence>
<feature type="transmembrane region" description="Helical" evidence="4">
    <location>
        <begin position="301"/>
        <end position="323"/>
    </location>
</feature>
<name>A0ABU8R8W0_9PSED</name>
<keyword evidence="1 4" id="KW-0812">Transmembrane</keyword>
<evidence type="ECO:0000256" key="3">
    <source>
        <dbReference type="ARBA" id="ARBA00023136"/>
    </source>
</evidence>
<feature type="transmembrane region" description="Helical" evidence="4">
    <location>
        <begin position="12"/>
        <end position="37"/>
    </location>
</feature>
<evidence type="ECO:0000256" key="2">
    <source>
        <dbReference type="ARBA" id="ARBA00022989"/>
    </source>
</evidence>
<feature type="transmembrane region" description="Helical" evidence="4">
    <location>
        <begin position="366"/>
        <end position="387"/>
    </location>
</feature>
<evidence type="ECO:0000259" key="5">
    <source>
        <dbReference type="PROSITE" id="PS50850"/>
    </source>
</evidence>
<sequence length="396" mass="41226">MKSSVPLPRFQHFTVFCIACFLLSISYGTTFLLSMLVQALGGTASDAGRVFAVAMLSTLLSVVGSGHLLQRVGAARAIAVGAFCLVVASVGFAVVPGLGGALLACGLMLGVGWGLFYTVGPIMVAQMVEPSRRTHCFALLSGSMLTGIGAGPLLGKFAAFVALPTQLAFWVAACAAGLAGLYFTWLGSTSLGQRPAEKVQIGLVSALNVMRSRSGLSILMVGLGGAIFGTMGSFQTSYADRLGLDYSIFFIGFMGAAIACRLLLAGWVVKQPPLATSWVLTLIMATAVVGFDQWVHSAERYLAMAMLLGVGYGLNYSVINGLAANEAPAGLTAQALLLFSLSYFIGVFGFPFVASQLITQLGISAMMLSIEGVALLVVGLSTARWLASRFSRPALV</sequence>
<feature type="transmembrane region" description="Helical" evidence="4">
    <location>
        <begin position="49"/>
        <end position="69"/>
    </location>
</feature>
<dbReference type="InterPro" id="IPR052714">
    <property type="entry name" value="MFS_Exporter"/>
</dbReference>
<evidence type="ECO:0000256" key="1">
    <source>
        <dbReference type="ARBA" id="ARBA00022692"/>
    </source>
</evidence>
<evidence type="ECO:0000256" key="4">
    <source>
        <dbReference type="SAM" id="Phobius"/>
    </source>
</evidence>
<dbReference type="EMBL" id="JBBHLD010000014">
    <property type="protein sequence ID" value="MEJ5906308.1"/>
    <property type="molecule type" value="Genomic_DNA"/>
</dbReference>
<feature type="transmembrane region" description="Helical" evidence="4">
    <location>
        <begin position="167"/>
        <end position="185"/>
    </location>
</feature>
<proteinExistence type="predicted"/>